<accession>A0A8T9BE14</accession>
<dbReference type="AlphaFoldDB" id="A0A8T9BE14"/>
<dbReference type="PANTHER" id="PTHR30005">
    <property type="entry name" value="EXOPOLYPHOSPHATASE"/>
    <property type="match status" value="1"/>
</dbReference>
<feature type="domain" description="Ppx/GppA phosphatase N-terminal" evidence="1">
    <location>
        <begin position="57"/>
        <end position="361"/>
    </location>
</feature>
<dbReference type="Gene3D" id="1.10.3210.10">
    <property type="entry name" value="Hypothetical protein af1432"/>
    <property type="match status" value="1"/>
</dbReference>
<dbReference type="InterPro" id="IPR050273">
    <property type="entry name" value="GppA/Ppx_hydrolase"/>
</dbReference>
<name>A0A8T9BE14_9HELO</name>
<evidence type="ECO:0000313" key="3">
    <source>
        <dbReference type="EMBL" id="TVY18057.1"/>
    </source>
</evidence>
<dbReference type="InterPro" id="IPR003695">
    <property type="entry name" value="Ppx_GppA_N"/>
</dbReference>
<evidence type="ECO:0000313" key="4">
    <source>
        <dbReference type="Proteomes" id="UP000469559"/>
    </source>
</evidence>
<dbReference type="GO" id="GO:0006357">
    <property type="term" value="P:regulation of transcription by RNA polymerase II"/>
    <property type="evidence" value="ECO:0007669"/>
    <property type="project" value="TreeGrafter"/>
</dbReference>
<dbReference type="InterPro" id="IPR043129">
    <property type="entry name" value="ATPase_NBD"/>
</dbReference>
<proteinExistence type="predicted"/>
<dbReference type="Pfam" id="PF23566">
    <property type="entry name" value="RTG2_C"/>
    <property type="match status" value="1"/>
</dbReference>
<dbReference type="Proteomes" id="UP000469559">
    <property type="component" value="Unassembled WGS sequence"/>
</dbReference>
<dbReference type="Gene3D" id="3.30.420.40">
    <property type="match status" value="1"/>
</dbReference>
<dbReference type="InterPro" id="IPR057512">
    <property type="entry name" value="RTG2_C"/>
</dbReference>
<dbReference type="EMBL" id="QGMF01000199">
    <property type="protein sequence ID" value="TVY18057.1"/>
    <property type="molecule type" value="Genomic_DNA"/>
</dbReference>
<dbReference type="PANTHER" id="PTHR30005:SF0">
    <property type="entry name" value="RETROGRADE REGULATION PROTEIN 2"/>
    <property type="match status" value="1"/>
</dbReference>
<gene>
    <name evidence="3" type="primary">RTG2</name>
    <name evidence="3" type="ORF">LARI1_G003685</name>
</gene>
<evidence type="ECO:0000259" key="1">
    <source>
        <dbReference type="Pfam" id="PF02541"/>
    </source>
</evidence>
<sequence>MAVGIADEMDEPVSITNFESKMSPFKDSAKALYGLVDMGSNGIRFSISDLSPPRSRILHCLYRDRAAISLYDALHSSSDTSDTLNFPPTVISEVAAIMARFKQICDEHGVPKENINVFATEAMRTASNKEKMLAAIQQSSGLTVGLLSPGVESLFGAMGARSGFDKVDGLFMDLGGGSVQMTYVNSSTAEYDILAAEAAQSLPYGAAKVSAALQTKASEQQVKTDLKQRMKETFDGLTARFPKLKEQADHEDGVTIYFCGGGFRGYGSMLMHTDPIQPYPIPAIGGYTVEGDRFIKWREMLLANNTDERKIFGLSKRRREQFPAIVTVVQALVQAIPKIKQVTFCSGGNREGVLHMKLPAHIRESNPLSQLTGSAMPYESAEAVAKTISSGLTTEVPSIFSPEILQYVVQNTWLGMGESGDANSAKALHEPISGALAGLPGFTHEVRAILALTMYSRWGSDLGPIDQQLAHNLQDLIGDELTWWCRYVGTIAKLIATIHPAYGKSAIEGESSTKRGILSLRSEVSHGLGKKGHKHGIRLVIHLKGHESVGISKSDIESMFAKVGKGLRAERRVEAEVMNGP</sequence>
<keyword evidence="4" id="KW-1185">Reference proteome</keyword>
<feature type="domain" description="RTG2 C-terminal" evidence="2">
    <location>
        <begin position="383"/>
        <end position="565"/>
    </location>
</feature>
<dbReference type="OrthoDB" id="2014654at2759"/>
<protein>
    <submittedName>
        <fullName evidence="3">Retrograde regulation protein 2</fullName>
    </submittedName>
</protein>
<dbReference type="Gene3D" id="3.30.420.150">
    <property type="entry name" value="Exopolyphosphatase. Domain 2"/>
    <property type="match status" value="1"/>
</dbReference>
<dbReference type="Pfam" id="PF02541">
    <property type="entry name" value="Ppx-GppA"/>
    <property type="match status" value="1"/>
</dbReference>
<reference evidence="3 4" key="1">
    <citation type="submission" date="2018-05" db="EMBL/GenBank/DDBJ databases">
        <title>Whole genome sequencing for identification of molecular markers to develop diagnostic detection tools for the regulated plant pathogen Lachnellula willkommii.</title>
        <authorList>
            <person name="Giroux E."/>
            <person name="Bilodeau G."/>
        </authorList>
    </citation>
    <scope>NUCLEOTIDE SEQUENCE [LARGE SCALE GENOMIC DNA]</scope>
    <source>
        <strain evidence="3 4">CBS 203.66</strain>
    </source>
</reference>
<dbReference type="FunFam" id="3.30.420.40:FF:000191">
    <property type="entry name" value="Retrograde regulation protein 2"/>
    <property type="match status" value="1"/>
</dbReference>
<evidence type="ECO:0000259" key="2">
    <source>
        <dbReference type="Pfam" id="PF23566"/>
    </source>
</evidence>
<comment type="caution">
    <text evidence="3">The sequence shown here is derived from an EMBL/GenBank/DDBJ whole genome shotgun (WGS) entry which is preliminary data.</text>
</comment>
<dbReference type="SUPFAM" id="SSF53067">
    <property type="entry name" value="Actin-like ATPase domain"/>
    <property type="match status" value="2"/>
</dbReference>
<organism evidence="3 4">
    <name type="scientific">Lachnellula arida</name>
    <dbReference type="NCBI Taxonomy" id="1316785"/>
    <lineage>
        <taxon>Eukaryota</taxon>
        <taxon>Fungi</taxon>
        <taxon>Dikarya</taxon>
        <taxon>Ascomycota</taxon>
        <taxon>Pezizomycotina</taxon>
        <taxon>Leotiomycetes</taxon>
        <taxon>Helotiales</taxon>
        <taxon>Lachnaceae</taxon>
        <taxon>Lachnellula</taxon>
    </lineage>
</organism>